<protein>
    <submittedName>
        <fullName evidence="2">Uncharacterized protein</fullName>
    </submittedName>
</protein>
<organism evidence="2 3">
    <name type="scientific">Pseudomonas mandelii</name>
    <dbReference type="NCBI Taxonomy" id="75612"/>
    <lineage>
        <taxon>Bacteria</taxon>
        <taxon>Pseudomonadati</taxon>
        <taxon>Pseudomonadota</taxon>
        <taxon>Gammaproteobacteria</taxon>
        <taxon>Pseudomonadales</taxon>
        <taxon>Pseudomonadaceae</taxon>
        <taxon>Pseudomonas</taxon>
    </lineage>
</organism>
<evidence type="ECO:0000256" key="1">
    <source>
        <dbReference type="SAM" id="Phobius"/>
    </source>
</evidence>
<keyword evidence="1" id="KW-0472">Membrane</keyword>
<feature type="transmembrane region" description="Helical" evidence="1">
    <location>
        <begin position="6"/>
        <end position="22"/>
    </location>
</feature>
<name>A0ABY0VZ47_9PSED</name>
<dbReference type="EMBL" id="LT629796">
    <property type="protein sequence ID" value="SDU63903.1"/>
    <property type="molecule type" value="Genomic_DNA"/>
</dbReference>
<accession>A0ABY0VZ47</accession>
<proteinExistence type="predicted"/>
<reference evidence="2 3" key="1">
    <citation type="submission" date="2016-10" db="EMBL/GenBank/DDBJ databases">
        <authorList>
            <person name="Varghese N."/>
            <person name="Submissions S."/>
        </authorList>
    </citation>
    <scope>NUCLEOTIDE SEQUENCE [LARGE SCALE GENOMIC DNA]</scope>
    <source>
        <strain evidence="2 3">LMG 21607</strain>
    </source>
</reference>
<evidence type="ECO:0000313" key="3">
    <source>
        <dbReference type="Proteomes" id="UP000182476"/>
    </source>
</evidence>
<gene>
    <name evidence="2" type="ORF">SAMN04489801_5407</name>
</gene>
<sequence>MPSHFANVILLGPALLILIKYGEMKARSMTRIGPMNGVTRGFDINQRQGDINRGR</sequence>
<keyword evidence="3" id="KW-1185">Reference proteome</keyword>
<evidence type="ECO:0000313" key="2">
    <source>
        <dbReference type="EMBL" id="SDU63903.1"/>
    </source>
</evidence>
<dbReference type="Proteomes" id="UP000182476">
    <property type="component" value="Chromosome I"/>
</dbReference>
<keyword evidence="1" id="KW-1133">Transmembrane helix</keyword>
<keyword evidence="1" id="KW-0812">Transmembrane</keyword>